<dbReference type="Pfam" id="PF14520">
    <property type="entry name" value="HHH_5"/>
    <property type="match status" value="1"/>
</dbReference>
<name>A0A8J7C3K4_9BACT</name>
<dbReference type="InterPro" id="IPR013849">
    <property type="entry name" value="DNA_helicase_Holl-junc_RuvA_I"/>
</dbReference>
<feature type="domain" description="Helix-hairpin-helix DNA-binding motif class 1" evidence="8">
    <location>
        <begin position="109"/>
        <end position="128"/>
    </location>
</feature>
<dbReference type="HAMAP" id="MF_00031">
    <property type="entry name" value="DNA_HJ_migration_RuvA"/>
    <property type="match status" value="1"/>
</dbReference>
<dbReference type="Pfam" id="PF07499">
    <property type="entry name" value="RuvA_C"/>
    <property type="match status" value="1"/>
</dbReference>
<feature type="region of interest" description="Disordered" evidence="7">
    <location>
        <begin position="132"/>
        <end position="155"/>
    </location>
</feature>
<dbReference type="Gene3D" id="1.10.8.10">
    <property type="entry name" value="DNA helicase RuvA subunit, C-terminal domain"/>
    <property type="match status" value="1"/>
</dbReference>
<reference evidence="9 10" key="1">
    <citation type="submission" date="2020-08" db="EMBL/GenBank/DDBJ databases">
        <title>Acidobacteriota in marine sediments use diverse sulfur dissimilation pathways.</title>
        <authorList>
            <person name="Wasmund K."/>
        </authorList>
    </citation>
    <scope>NUCLEOTIDE SEQUENCE [LARGE SCALE GENOMIC DNA]</scope>
    <source>
        <strain evidence="9">MAG AM4</strain>
    </source>
</reference>
<comment type="caution">
    <text evidence="9">The sequence shown here is derived from an EMBL/GenBank/DDBJ whole genome shotgun (WGS) entry which is preliminary data.</text>
</comment>
<evidence type="ECO:0000256" key="4">
    <source>
        <dbReference type="ARBA" id="ARBA00023172"/>
    </source>
</evidence>
<evidence type="ECO:0000313" key="9">
    <source>
        <dbReference type="EMBL" id="MBD3869211.1"/>
    </source>
</evidence>
<organism evidence="9 10">
    <name type="scientific">Candidatus Polarisedimenticola svalbardensis</name>
    <dbReference type="NCBI Taxonomy" id="2886004"/>
    <lineage>
        <taxon>Bacteria</taxon>
        <taxon>Pseudomonadati</taxon>
        <taxon>Acidobacteriota</taxon>
        <taxon>Candidatus Polarisedimenticolia</taxon>
        <taxon>Candidatus Polarisedimenticolales</taxon>
        <taxon>Candidatus Polarisedimenticolaceae</taxon>
        <taxon>Candidatus Polarisedimenticola</taxon>
    </lineage>
</organism>
<keyword evidence="4 6" id="KW-0233">DNA recombination</keyword>
<dbReference type="InterPro" id="IPR003583">
    <property type="entry name" value="Hlx-hairpin-Hlx_DNA-bd_motif"/>
</dbReference>
<dbReference type="InterPro" id="IPR036267">
    <property type="entry name" value="RuvA_C_sf"/>
</dbReference>
<keyword evidence="2 6" id="KW-0227">DNA damage</keyword>
<keyword evidence="5 6" id="KW-0234">DNA repair</keyword>
<dbReference type="SUPFAM" id="SSF50249">
    <property type="entry name" value="Nucleic acid-binding proteins"/>
    <property type="match status" value="1"/>
</dbReference>
<protein>
    <recommendedName>
        <fullName evidence="6">Holliday junction branch migration complex subunit RuvA</fullName>
    </recommendedName>
</protein>
<dbReference type="GO" id="GO:0009379">
    <property type="term" value="C:Holliday junction helicase complex"/>
    <property type="evidence" value="ECO:0007669"/>
    <property type="project" value="InterPro"/>
</dbReference>
<dbReference type="AlphaFoldDB" id="A0A8J7C3K4"/>
<dbReference type="GO" id="GO:0000400">
    <property type="term" value="F:four-way junction DNA binding"/>
    <property type="evidence" value="ECO:0007669"/>
    <property type="project" value="UniProtKB-UniRule"/>
</dbReference>
<feature type="domain" description="Helix-hairpin-helix DNA-binding motif class 1" evidence="8">
    <location>
        <begin position="74"/>
        <end position="93"/>
    </location>
</feature>
<dbReference type="SUPFAM" id="SSF46929">
    <property type="entry name" value="DNA helicase RuvA subunit, C-terminal domain"/>
    <property type="match status" value="1"/>
</dbReference>
<keyword evidence="1 6" id="KW-0963">Cytoplasm</keyword>
<dbReference type="EMBL" id="JACXWD010000067">
    <property type="protein sequence ID" value="MBD3869211.1"/>
    <property type="molecule type" value="Genomic_DNA"/>
</dbReference>
<evidence type="ECO:0000256" key="1">
    <source>
        <dbReference type="ARBA" id="ARBA00022490"/>
    </source>
</evidence>
<accession>A0A8J7C3K4</accession>
<dbReference type="GO" id="GO:0006281">
    <property type="term" value="P:DNA repair"/>
    <property type="evidence" value="ECO:0007669"/>
    <property type="project" value="UniProtKB-UniRule"/>
</dbReference>
<dbReference type="SMART" id="SM00278">
    <property type="entry name" value="HhH1"/>
    <property type="match status" value="2"/>
</dbReference>
<dbReference type="GO" id="GO:0005524">
    <property type="term" value="F:ATP binding"/>
    <property type="evidence" value="ECO:0007669"/>
    <property type="project" value="InterPro"/>
</dbReference>
<dbReference type="GO" id="GO:0005737">
    <property type="term" value="C:cytoplasm"/>
    <property type="evidence" value="ECO:0007669"/>
    <property type="project" value="UniProtKB-SubCell"/>
</dbReference>
<evidence type="ECO:0000256" key="2">
    <source>
        <dbReference type="ARBA" id="ARBA00022763"/>
    </source>
</evidence>
<dbReference type="InterPro" id="IPR011114">
    <property type="entry name" value="RuvA_C"/>
</dbReference>
<evidence type="ECO:0000259" key="8">
    <source>
        <dbReference type="SMART" id="SM00278"/>
    </source>
</evidence>
<proteinExistence type="inferred from homology"/>
<dbReference type="InterPro" id="IPR010994">
    <property type="entry name" value="RuvA_2-like"/>
</dbReference>
<evidence type="ECO:0000256" key="6">
    <source>
        <dbReference type="HAMAP-Rule" id="MF_00031"/>
    </source>
</evidence>
<dbReference type="InterPro" id="IPR000085">
    <property type="entry name" value="RuvA"/>
</dbReference>
<dbReference type="GO" id="GO:0006310">
    <property type="term" value="P:DNA recombination"/>
    <property type="evidence" value="ECO:0007669"/>
    <property type="project" value="UniProtKB-UniRule"/>
</dbReference>
<evidence type="ECO:0000313" key="10">
    <source>
        <dbReference type="Proteomes" id="UP000648239"/>
    </source>
</evidence>
<evidence type="ECO:0000256" key="5">
    <source>
        <dbReference type="ARBA" id="ARBA00023204"/>
    </source>
</evidence>
<comment type="subunit">
    <text evidence="6">Homotetramer. Forms an RuvA(8)-RuvB(12)-Holliday junction (HJ) complex. HJ DNA is sandwiched between 2 RuvA tetramers; dsDNA enters through RuvA and exits via RuvB. An RuvB hexamer assembles on each DNA strand where it exits the tetramer. Each RuvB hexamer is contacted by two RuvA subunits (via domain III) on 2 adjacent RuvB subunits; this complex drives branch migration. In the full resolvosome a probable DNA-RuvA(4)-RuvB(12)-RuvC(2) complex forms which resolves the HJ.</text>
</comment>
<feature type="region of interest" description="Domain III" evidence="6">
    <location>
        <begin position="154"/>
        <end position="207"/>
    </location>
</feature>
<keyword evidence="3 6" id="KW-0238">DNA-binding</keyword>
<dbReference type="Gene3D" id="1.10.150.20">
    <property type="entry name" value="5' to 3' exonuclease, C-terminal subdomain"/>
    <property type="match status" value="1"/>
</dbReference>
<comment type="caution">
    <text evidence="6">Lacks conserved residue(s) required for the propagation of feature annotation.</text>
</comment>
<gene>
    <name evidence="6 9" type="primary">ruvA</name>
    <name evidence="9" type="ORF">IFK94_13900</name>
</gene>
<dbReference type="GO" id="GO:0009378">
    <property type="term" value="F:four-way junction helicase activity"/>
    <property type="evidence" value="ECO:0007669"/>
    <property type="project" value="InterPro"/>
</dbReference>
<dbReference type="InterPro" id="IPR012340">
    <property type="entry name" value="NA-bd_OB-fold"/>
</dbReference>
<sequence>MIGRLRGSVWHCEPGRLQLDVGGVGYDLQIPLSTYYHVSESDGGELELHVFTHVREDAITLYGFATEAERAMFLHLTSISGVGPRLALAALSGIGPEELRQAVRDQDHSRIQRVPGIGKKTAARIVLELRDRLEKDGPEPPAGSPGRKTPAVDDGRSLRHDAASALSNLGYSEDAAYRAVDKALGEFEGDRPDLQDLLRGALQGLNR</sequence>
<dbReference type="Proteomes" id="UP000648239">
    <property type="component" value="Unassembled WGS sequence"/>
</dbReference>
<comment type="function">
    <text evidence="6">The RuvA-RuvB-RuvC complex processes Holliday junction (HJ) DNA during genetic recombination and DNA repair, while the RuvA-RuvB complex plays an important role in the rescue of blocked DNA replication forks via replication fork reversal (RFR). RuvA specifically binds to HJ cruciform DNA, conferring on it an open structure. The RuvB hexamer acts as an ATP-dependent pump, pulling dsDNA into and through the RuvAB complex. HJ branch migration allows RuvC to scan DNA until it finds its consensus sequence, where it cleaves and resolves the cruciform DNA.</text>
</comment>
<comment type="subcellular location">
    <subcellularLocation>
        <location evidence="6">Cytoplasm</location>
    </subcellularLocation>
</comment>
<comment type="domain">
    <text evidence="6">Has three domains with a flexible linker between the domains II and III and assumes an 'L' shape. Domain III is highly mobile and contacts RuvB.</text>
</comment>
<evidence type="ECO:0000256" key="3">
    <source>
        <dbReference type="ARBA" id="ARBA00023125"/>
    </source>
</evidence>
<comment type="similarity">
    <text evidence="6">Belongs to the RuvA family.</text>
</comment>
<dbReference type="CDD" id="cd14332">
    <property type="entry name" value="UBA_RuvA_C"/>
    <property type="match status" value="1"/>
</dbReference>
<dbReference type="Gene3D" id="2.40.50.140">
    <property type="entry name" value="Nucleic acid-binding proteins"/>
    <property type="match status" value="1"/>
</dbReference>
<evidence type="ECO:0000256" key="7">
    <source>
        <dbReference type="SAM" id="MobiDB-lite"/>
    </source>
</evidence>
<dbReference type="SUPFAM" id="SSF47781">
    <property type="entry name" value="RuvA domain 2-like"/>
    <property type="match status" value="1"/>
</dbReference>
<dbReference type="Pfam" id="PF01330">
    <property type="entry name" value="RuvA_N"/>
    <property type="match status" value="1"/>
</dbReference>
<dbReference type="NCBIfam" id="TIGR00084">
    <property type="entry name" value="ruvA"/>
    <property type="match status" value="1"/>
</dbReference>
<dbReference type="GO" id="GO:0048476">
    <property type="term" value="C:Holliday junction resolvase complex"/>
    <property type="evidence" value="ECO:0007669"/>
    <property type="project" value="UniProtKB-UniRule"/>
</dbReference>